<organism evidence="5 7">
    <name type="scientific">Dinothrombium tinctorium</name>
    <dbReference type="NCBI Taxonomy" id="1965070"/>
    <lineage>
        <taxon>Eukaryota</taxon>
        <taxon>Metazoa</taxon>
        <taxon>Ecdysozoa</taxon>
        <taxon>Arthropoda</taxon>
        <taxon>Chelicerata</taxon>
        <taxon>Arachnida</taxon>
        <taxon>Acari</taxon>
        <taxon>Acariformes</taxon>
        <taxon>Trombidiformes</taxon>
        <taxon>Prostigmata</taxon>
        <taxon>Anystina</taxon>
        <taxon>Parasitengona</taxon>
        <taxon>Trombidioidea</taxon>
        <taxon>Trombidiidae</taxon>
        <taxon>Dinothrombium</taxon>
    </lineage>
</organism>
<evidence type="ECO:0000256" key="1">
    <source>
        <dbReference type="ARBA" id="ARBA00022574"/>
    </source>
</evidence>
<dbReference type="Pfam" id="PF21889">
    <property type="entry name" value="TPR1-like_2nd"/>
    <property type="match status" value="1"/>
</dbReference>
<proteinExistence type="predicted"/>
<evidence type="ECO:0000259" key="4">
    <source>
        <dbReference type="PROSITE" id="PS50897"/>
    </source>
</evidence>
<evidence type="ECO:0000313" key="6">
    <source>
        <dbReference type="EMBL" id="RWS07067.1"/>
    </source>
</evidence>
<accession>A0A3S4QK86</accession>
<keyword evidence="2" id="KW-0677">Repeat</keyword>
<dbReference type="EMBL" id="NCKU01003695">
    <property type="protein sequence ID" value="RWS07067.1"/>
    <property type="molecule type" value="Genomic_DNA"/>
</dbReference>
<protein>
    <submittedName>
        <fullName evidence="5">WD repeat-containing protein 47-like protein</fullName>
    </submittedName>
</protein>
<evidence type="ECO:0000313" key="5">
    <source>
        <dbReference type="EMBL" id="RWS04526.1"/>
    </source>
</evidence>
<evidence type="ECO:0000256" key="2">
    <source>
        <dbReference type="ARBA" id="ARBA00022737"/>
    </source>
</evidence>
<dbReference type="PANTHER" id="PTHR19863">
    <property type="entry name" value="NEMITIN (NEURONAL ENRICHED MAP INTERACTING PROTEIN) HOMOLOG"/>
    <property type="match status" value="1"/>
</dbReference>
<dbReference type="OrthoDB" id="187712at2759"/>
<dbReference type="PANTHER" id="PTHR19863:SF11">
    <property type="entry name" value="WD REPEAT-CONTAINING PROTEIN 47-LIKE PROTEIN"/>
    <property type="match status" value="1"/>
</dbReference>
<sequence length="551" mass="62128">MILEFLSNRALNISQMCVERETGVYNGLYSDDLLFLRQLILDGQWDDVLEFIQPLTTCNGFDKKAIYYLIYKHKYLELLCIRSEASPFQNMEVAVAEVVKCLNKLDEYCPSKEDYNELCFLLTLPSLDQHKDYKNWNPSSSRINCFNQMLPLIEKYLPYDQNANEIKRTSSGDRLLQLIIKGILYESCVEYCQQRATANSMKESELNFTSLLEGTGFSSADLSLLSWLQSIPPETFSYPFEQKILNVDIEQIEKPSLVASWSEVILATPIKPRVFPHSATPFTRMKASDLMSKSLTPGLIDKLSQSIIDFSIGDVAAMSRSSMTASGFHLSSVTPLKKSMQTSVDKLFEEGDVFNSSCIGTLPTITEKSTPTSVKSPDTPKFTDTLASKSTFVSAVSKEKSESNKSAKIEDLNSPDLWRAFQEKKRVLLEKLREEELLLERTFSPSNSNNQKFFNSIDEQSSQSAHLKDNQIITTPENQVGQRNFPGLDLLTASTPKGNRLKPQESLTGMTKPSPIYPLNDQNISLKSNANRNVTQMASNMSVRKCSQFSL</sequence>
<evidence type="ECO:0000313" key="7">
    <source>
        <dbReference type="Proteomes" id="UP000285301"/>
    </source>
</evidence>
<evidence type="ECO:0000256" key="3">
    <source>
        <dbReference type="SAM" id="MobiDB-lite"/>
    </source>
</evidence>
<dbReference type="InterPro" id="IPR006595">
    <property type="entry name" value="CTLH_C"/>
</dbReference>
<name>A0A3S4QK86_9ACAR</name>
<reference evidence="5" key="2">
    <citation type="submission" date="2018-11" db="EMBL/GenBank/DDBJ databases">
        <title>Trombidioid mite genomics.</title>
        <authorList>
            <person name="Dong X."/>
        </authorList>
    </citation>
    <scope>NUCLEOTIDE SEQUENCE</scope>
    <source>
        <strain evidence="5">UoL-WK</strain>
    </source>
</reference>
<dbReference type="AlphaFoldDB" id="A0A3S4QK86"/>
<keyword evidence="1" id="KW-0853">WD repeat</keyword>
<dbReference type="InterPro" id="IPR040067">
    <property type="entry name" value="WDR47"/>
</dbReference>
<dbReference type="EMBL" id="NCKU01005475">
    <property type="protein sequence ID" value="RWS04526.1"/>
    <property type="molecule type" value="Genomic_DNA"/>
</dbReference>
<keyword evidence="7" id="KW-1185">Reference proteome</keyword>
<reference evidence="5 7" key="1">
    <citation type="journal article" date="2018" name="Gigascience">
        <title>Genomes of trombidid mites reveal novel predicted allergens and laterally-transferred genes associated with secondary metabolism.</title>
        <authorList>
            <person name="Dong X."/>
            <person name="Chaisiri K."/>
            <person name="Xia D."/>
            <person name="Armstrong S.D."/>
            <person name="Fang Y."/>
            <person name="Donnelly M.J."/>
            <person name="Kadowaki T."/>
            <person name="McGarry J.W."/>
            <person name="Darby A.C."/>
            <person name="Makepeace B.L."/>
        </authorList>
    </citation>
    <scope>NUCLEOTIDE SEQUENCE [LARGE SCALE GENOMIC DNA]</scope>
    <source>
        <strain evidence="5">UoL-WK</strain>
    </source>
</reference>
<dbReference type="PROSITE" id="PS50897">
    <property type="entry name" value="CTLH"/>
    <property type="match status" value="1"/>
</dbReference>
<dbReference type="InterPro" id="IPR054080">
    <property type="entry name" value="TPR1-like_2nd"/>
</dbReference>
<dbReference type="Proteomes" id="UP000285301">
    <property type="component" value="Unassembled WGS sequence"/>
</dbReference>
<feature type="region of interest" description="Disordered" evidence="3">
    <location>
        <begin position="494"/>
        <end position="514"/>
    </location>
</feature>
<gene>
    <name evidence="5" type="ORF">B4U79_04007</name>
    <name evidence="6" type="ORF">B4U79_04037</name>
</gene>
<dbReference type="Pfam" id="PF25602">
    <property type="entry name" value="WDR47_COR"/>
    <property type="match status" value="1"/>
</dbReference>
<feature type="domain" description="CTLH" evidence="4">
    <location>
        <begin position="29"/>
        <end position="86"/>
    </location>
</feature>
<dbReference type="InterPro" id="IPR057749">
    <property type="entry name" value="WDR47_COR"/>
</dbReference>
<dbReference type="SMART" id="SM00668">
    <property type="entry name" value="CTLH"/>
    <property type="match status" value="1"/>
</dbReference>
<comment type="caution">
    <text evidence="5">The sequence shown here is derived from an EMBL/GenBank/DDBJ whole genome shotgun (WGS) entry which is preliminary data.</text>
</comment>
<dbReference type="STRING" id="1965070.A0A3S4QK86"/>